<sequence>MKVPKFPSKGNHPAYFDTYLKLVESKEFLSLMNEQVKEIEALFEGKGEGWAEKAYAPGKWTPKQVLGHISDTERVMAYRALCIARGDQSKLPGMDQDLYVDQGGFNQLSIKDLLSDFKIHRIATLSLIRLIPEASFEFQGNANESDIKVNSLFWIIPAHFAHHFMILKERY</sequence>
<keyword evidence="3" id="KW-1185">Reference proteome</keyword>
<evidence type="ECO:0000259" key="1">
    <source>
        <dbReference type="Pfam" id="PF12867"/>
    </source>
</evidence>
<evidence type="ECO:0000313" key="2">
    <source>
        <dbReference type="EMBL" id="MFC3881425.1"/>
    </source>
</evidence>
<evidence type="ECO:0000313" key="3">
    <source>
        <dbReference type="Proteomes" id="UP001595805"/>
    </source>
</evidence>
<dbReference type="InterPro" id="IPR024775">
    <property type="entry name" value="DinB-like"/>
</dbReference>
<dbReference type="RefSeq" id="WP_377906768.1">
    <property type="nucleotide sequence ID" value="NZ_JBHRZS010000007.1"/>
</dbReference>
<protein>
    <submittedName>
        <fullName evidence="2">DinB family protein</fullName>
    </submittedName>
</protein>
<name>A0ABV8AV00_9BACT</name>
<gene>
    <name evidence="2" type="ORF">ACFOSV_14620</name>
</gene>
<dbReference type="Proteomes" id="UP001595805">
    <property type="component" value="Unassembled WGS sequence"/>
</dbReference>
<comment type="caution">
    <text evidence="2">The sequence shown here is derived from an EMBL/GenBank/DDBJ whole genome shotgun (WGS) entry which is preliminary data.</text>
</comment>
<proteinExistence type="predicted"/>
<reference evidence="3" key="1">
    <citation type="journal article" date="2019" name="Int. J. Syst. Evol. Microbiol.">
        <title>The Global Catalogue of Microorganisms (GCM) 10K type strain sequencing project: providing services to taxonomists for standard genome sequencing and annotation.</title>
        <authorList>
            <consortium name="The Broad Institute Genomics Platform"/>
            <consortium name="The Broad Institute Genome Sequencing Center for Infectious Disease"/>
            <person name="Wu L."/>
            <person name="Ma J."/>
        </authorList>
    </citation>
    <scope>NUCLEOTIDE SEQUENCE [LARGE SCALE GENOMIC DNA]</scope>
    <source>
        <strain evidence="3">CCUG 60523</strain>
    </source>
</reference>
<organism evidence="2 3">
    <name type="scientific">Algoriphagus namhaensis</name>
    <dbReference type="NCBI Taxonomy" id="915353"/>
    <lineage>
        <taxon>Bacteria</taxon>
        <taxon>Pseudomonadati</taxon>
        <taxon>Bacteroidota</taxon>
        <taxon>Cytophagia</taxon>
        <taxon>Cytophagales</taxon>
        <taxon>Cyclobacteriaceae</taxon>
        <taxon>Algoriphagus</taxon>
    </lineage>
</organism>
<dbReference type="Gene3D" id="1.20.120.450">
    <property type="entry name" value="dinb family like domain"/>
    <property type="match status" value="1"/>
</dbReference>
<dbReference type="Pfam" id="PF12867">
    <property type="entry name" value="DinB_2"/>
    <property type="match status" value="1"/>
</dbReference>
<dbReference type="EMBL" id="JBHRZS010000007">
    <property type="protein sequence ID" value="MFC3881425.1"/>
    <property type="molecule type" value="Genomic_DNA"/>
</dbReference>
<dbReference type="InterPro" id="IPR034660">
    <property type="entry name" value="DinB/YfiT-like"/>
</dbReference>
<dbReference type="SUPFAM" id="SSF109854">
    <property type="entry name" value="DinB/YfiT-like putative metalloenzymes"/>
    <property type="match status" value="1"/>
</dbReference>
<accession>A0ABV8AV00</accession>
<feature type="domain" description="DinB-like" evidence="1">
    <location>
        <begin position="38"/>
        <end position="164"/>
    </location>
</feature>